<dbReference type="AlphaFoldDB" id="A0A484G0K0"/>
<organism evidence="1 2">
    <name type="scientific">Colletotrichum orbiculare (strain 104-T / ATCC 96160 / CBS 514.97 / LARS 414 / MAFF 240422)</name>
    <name type="common">Cucumber anthracnose fungus</name>
    <name type="synonym">Colletotrichum lagenarium</name>
    <dbReference type="NCBI Taxonomy" id="1213857"/>
    <lineage>
        <taxon>Eukaryota</taxon>
        <taxon>Fungi</taxon>
        <taxon>Dikarya</taxon>
        <taxon>Ascomycota</taxon>
        <taxon>Pezizomycotina</taxon>
        <taxon>Sordariomycetes</taxon>
        <taxon>Hypocreomycetidae</taxon>
        <taxon>Glomerellales</taxon>
        <taxon>Glomerellaceae</taxon>
        <taxon>Colletotrichum</taxon>
        <taxon>Colletotrichum orbiculare species complex</taxon>
    </lineage>
</organism>
<accession>A0A484G0K0</accession>
<comment type="caution">
    <text evidence="1">The sequence shown here is derived from an EMBL/GenBank/DDBJ whole genome shotgun (WGS) entry which is preliminary data.</text>
</comment>
<name>A0A484G0K0_COLOR</name>
<evidence type="ECO:0000313" key="1">
    <source>
        <dbReference type="EMBL" id="TDZ23334.1"/>
    </source>
</evidence>
<evidence type="ECO:0000313" key="2">
    <source>
        <dbReference type="Proteomes" id="UP000014480"/>
    </source>
</evidence>
<dbReference type="Proteomes" id="UP000014480">
    <property type="component" value="Unassembled WGS sequence"/>
</dbReference>
<protein>
    <submittedName>
        <fullName evidence="1">Uncharacterized protein</fullName>
    </submittedName>
</protein>
<proteinExistence type="predicted"/>
<sequence>MPTNHSLPVWTALRAPPSLQVDIKKPWPYNEERYADPGLICCTSYLGDILEGGVGLAPLLHLLLHG</sequence>
<gene>
    <name evidence="1" type="ORF">Cob_v003833</name>
</gene>
<reference evidence="2" key="2">
    <citation type="journal article" date="2019" name="Mol. Plant Microbe Interact.">
        <title>Genome sequence resources for four phytopathogenic fungi from the Colletotrichum orbiculare species complex.</title>
        <authorList>
            <person name="Gan P."/>
            <person name="Tsushima A."/>
            <person name="Narusaka M."/>
            <person name="Narusaka Y."/>
            <person name="Takano Y."/>
            <person name="Kubo Y."/>
            <person name="Shirasu K."/>
        </authorList>
    </citation>
    <scope>GENOME REANNOTATION</scope>
    <source>
        <strain evidence="2">104-T / ATCC 96160 / CBS 514.97 / LARS 414 / MAFF 240422</strain>
    </source>
</reference>
<reference evidence="2" key="1">
    <citation type="journal article" date="2013" name="New Phytol.">
        <title>Comparative genomic and transcriptomic analyses reveal the hemibiotrophic stage shift of Colletotrichum fungi.</title>
        <authorList>
            <person name="Gan P."/>
            <person name="Ikeda K."/>
            <person name="Irieda H."/>
            <person name="Narusaka M."/>
            <person name="O'Connell R.J."/>
            <person name="Narusaka Y."/>
            <person name="Takano Y."/>
            <person name="Kubo Y."/>
            <person name="Shirasu K."/>
        </authorList>
    </citation>
    <scope>NUCLEOTIDE SEQUENCE [LARGE SCALE GENOMIC DNA]</scope>
    <source>
        <strain evidence="2">104-T / ATCC 96160 / CBS 514.97 / LARS 414 / MAFF 240422</strain>
    </source>
</reference>
<keyword evidence="2" id="KW-1185">Reference proteome</keyword>
<dbReference type="EMBL" id="AMCV02000006">
    <property type="protein sequence ID" value="TDZ23334.1"/>
    <property type="molecule type" value="Genomic_DNA"/>
</dbReference>